<dbReference type="InterPro" id="IPR010923">
    <property type="entry name" value="T(6)A37_SUA5"/>
</dbReference>
<feature type="binding site" evidence="14">
    <location>
        <position position="30"/>
    </location>
    <ligand>
        <name>L-threonine</name>
        <dbReference type="ChEBI" id="CHEBI:57926"/>
    </ligand>
</feature>
<feature type="binding site" evidence="14">
    <location>
        <position position="187"/>
    </location>
    <ligand>
        <name>L-threonine</name>
        <dbReference type="ChEBI" id="CHEBI:57926"/>
    </ligand>
</feature>
<feature type="binding site" evidence="14">
    <location>
        <position position="153"/>
    </location>
    <ligand>
        <name>ATP</name>
        <dbReference type="ChEBI" id="CHEBI:30616"/>
    </ligand>
</feature>
<evidence type="ECO:0000256" key="14">
    <source>
        <dbReference type="PIRSR" id="PIRSR004930-1"/>
    </source>
</evidence>
<feature type="binding site" evidence="14">
    <location>
        <position position="62"/>
    </location>
    <ligand>
        <name>L-threonine</name>
        <dbReference type="ChEBI" id="CHEBI:57926"/>
    </ligand>
</feature>
<dbReference type="InterPro" id="IPR005145">
    <property type="entry name" value="Sua5_C"/>
</dbReference>
<dbReference type="SUPFAM" id="SSF55821">
    <property type="entry name" value="YrdC/RibB"/>
    <property type="match status" value="1"/>
</dbReference>
<dbReference type="PANTHER" id="PTHR17490">
    <property type="entry name" value="SUA5"/>
    <property type="match status" value="1"/>
</dbReference>
<feature type="binding site" evidence="14">
    <location>
        <position position="145"/>
    </location>
    <ligand>
        <name>ATP</name>
        <dbReference type="ChEBI" id="CHEBI:30616"/>
    </ligand>
</feature>
<dbReference type="GO" id="GO:0003725">
    <property type="term" value="F:double-stranded RNA binding"/>
    <property type="evidence" value="ECO:0007669"/>
    <property type="project" value="UniProtKB-UniRule"/>
</dbReference>
<keyword evidence="10 13" id="KW-0067">ATP-binding</keyword>
<dbReference type="GO" id="GO:0006450">
    <property type="term" value="P:regulation of translational fidelity"/>
    <property type="evidence" value="ECO:0007669"/>
    <property type="project" value="TreeGrafter"/>
</dbReference>
<dbReference type="Proteomes" id="UP000541421">
    <property type="component" value="Unassembled WGS sequence"/>
</dbReference>
<dbReference type="InterPro" id="IPR006070">
    <property type="entry name" value="Sua5-like_dom"/>
</dbReference>
<keyword evidence="6 13" id="KW-0808">Transferase</keyword>
<dbReference type="Pfam" id="PF01300">
    <property type="entry name" value="Sua5_yciO_yrdC"/>
    <property type="match status" value="1"/>
</dbReference>
<evidence type="ECO:0000313" key="16">
    <source>
        <dbReference type="EMBL" id="NOL49574.1"/>
    </source>
</evidence>
<comment type="function">
    <text evidence="13">Required for the formation of a threonylcarbamoyl group on adenosine at position 37 (t(6)A37) in tRNAs that read codons beginning with adenine.</text>
</comment>
<dbReference type="GO" id="GO:0008033">
    <property type="term" value="P:tRNA processing"/>
    <property type="evidence" value="ECO:0007669"/>
    <property type="project" value="UniProtKB-KW"/>
</dbReference>
<evidence type="ECO:0000256" key="3">
    <source>
        <dbReference type="ARBA" id="ARBA00012584"/>
    </source>
</evidence>
<proteinExistence type="inferred from homology"/>
<comment type="similarity">
    <text evidence="2 13">Belongs to the SUA5 family.</text>
</comment>
<dbReference type="GO" id="GO:0000049">
    <property type="term" value="F:tRNA binding"/>
    <property type="evidence" value="ECO:0007669"/>
    <property type="project" value="TreeGrafter"/>
</dbReference>
<dbReference type="EMBL" id="JABGBO010000004">
    <property type="protein sequence ID" value="NOL49574.1"/>
    <property type="molecule type" value="Genomic_DNA"/>
</dbReference>
<evidence type="ECO:0000256" key="11">
    <source>
        <dbReference type="ARBA" id="ARBA00029774"/>
    </source>
</evidence>
<keyword evidence="17" id="KW-1185">Reference proteome</keyword>
<dbReference type="EC" id="2.7.7.87" evidence="3 13"/>
<evidence type="ECO:0000256" key="10">
    <source>
        <dbReference type="ARBA" id="ARBA00022840"/>
    </source>
</evidence>
<gene>
    <name evidence="16" type="ORF">HKX40_05435</name>
</gene>
<dbReference type="Gene3D" id="3.40.50.11030">
    <property type="entry name" value="Threonylcarbamoyl-AMP synthase, C-terminal domain"/>
    <property type="match status" value="1"/>
</dbReference>
<dbReference type="Gene3D" id="3.90.870.10">
    <property type="entry name" value="DHBP synthase"/>
    <property type="match status" value="1"/>
</dbReference>
<dbReference type="PIRSF" id="PIRSF004930">
    <property type="entry name" value="Tln_factor_SUA5"/>
    <property type="match status" value="1"/>
</dbReference>
<feature type="binding site" evidence="14">
    <location>
        <position position="53"/>
    </location>
    <ligand>
        <name>ATP</name>
        <dbReference type="ChEBI" id="CHEBI:30616"/>
    </ligand>
</feature>
<keyword evidence="5 13" id="KW-0963">Cytoplasm</keyword>
<feature type="binding site" evidence="14">
    <location>
        <position position="116"/>
    </location>
    <ligand>
        <name>L-threonine</name>
        <dbReference type="ChEBI" id="CHEBI:57926"/>
    </ligand>
</feature>
<feature type="binding site" evidence="14">
    <location>
        <position position="240"/>
    </location>
    <ligand>
        <name>ATP</name>
        <dbReference type="ChEBI" id="CHEBI:30616"/>
    </ligand>
</feature>
<evidence type="ECO:0000256" key="9">
    <source>
        <dbReference type="ARBA" id="ARBA00022741"/>
    </source>
</evidence>
<dbReference type="NCBIfam" id="TIGR00057">
    <property type="entry name" value="L-threonylcarbamoyladenylate synthase"/>
    <property type="match status" value="1"/>
</dbReference>
<sequence>MNDKSQYQQQLQLAAQKLLDGDLVAFPTETVYGLGADAENSAAIAKIYQTKNRPSNHPVIVHVAPEADLHYWVSDIPADAQKLIRHFWPGPLTLILPRASHIPDTVSGGQASVGIRCPSHPVAQDLLRAFAALKPNGHGGVAAPSANKFGQVSPTAATHVRSEFPEEIARGELLVLEGDDSDIGIESTIVDLSRTQEGVGAVVLRPGHITRQQLAEVLGYMPASPDKAAPRVSGSLKAHYAPRTPLQMFKAEQLQELLQDIPVGEKWVLLAFEATLVKLDKITIKPSNNESRGSEIFTVDTGSLPARHGVVDYPSTSVHTTSVGVDNIVHLSEQCDAYIVSDNPVRYAHDIYALLRRLDERGYQRICVQSLPQDDTWEGLNDRLQRAAAAFE</sequence>
<dbReference type="InterPro" id="IPR050156">
    <property type="entry name" value="TC-AMP_synthase_SUA5"/>
</dbReference>
<reference evidence="16 17" key="1">
    <citation type="submission" date="2020-05" db="EMBL/GenBank/DDBJ databases">
        <authorList>
            <person name="Niu N."/>
        </authorList>
    </citation>
    <scope>NUCLEOTIDE SEQUENCE [LARGE SCALE GENOMIC DNA]</scope>
    <source>
        <strain evidence="16 17">LMG10982</strain>
    </source>
</reference>
<evidence type="ECO:0000256" key="6">
    <source>
        <dbReference type="ARBA" id="ARBA00022679"/>
    </source>
</evidence>
<dbReference type="GO" id="GO:0061710">
    <property type="term" value="F:L-threonylcarbamoyladenylate synthase"/>
    <property type="evidence" value="ECO:0007669"/>
    <property type="project" value="UniProtKB-EC"/>
</dbReference>
<name>A0A7Y4P656_9BURK</name>
<evidence type="ECO:0000259" key="15">
    <source>
        <dbReference type="PROSITE" id="PS51163"/>
    </source>
</evidence>
<feature type="domain" description="YrdC-like" evidence="15">
    <location>
        <begin position="8"/>
        <end position="209"/>
    </location>
</feature>
<evidence type="ECO:0000256" key="2">
    <source>
        <dbReference type="ARBA" id="ARBA00007663"/>
    </source>
</evidence>
<dbReference type="Pfam" id="PF03481">
    <property type="entry name" value="Sua5_C"/>
    <property type="match status" value="1"/>
</dbReference>
<evidence type="ECO:0000313" key="17">
    <source>
        <dbReference type="Proteomes" id="UP000541421"/>
    </source>
</evidence>
<feature type="binding site" evidence="14">
    <location>
        <position position="143"/>
    </location>
    <ligand>
        <name>L-threonine</name>
        <dbReference type="ChEBI" id="CHEBI:57926"/>
    </ligand>
</feature>
<dbReference type="InterPro" id="IPR017945">
    <property type="entry name" value="DHBP_synth_RibB-like_a/b_dom"/>
</dbReference>
<dbReference type="GO" id="GO:0005524">
    <property type="term" value="F:ATP binding"/>
    <property type="evidence" value="ECO:0007669"/>
    <property type="project" value="UniProtKB-UniRule"/>
</dbReference>
<keyword evidence="8 13" id="KW-0548">Nucleotidyltransferase</keyword>
<comment type="caution">
    <text evidence="16">The sequence shown here is derived from an EMBL/GenBank/DDBJ whole genome shotgun (WGS) entry which is preliminary data.</text>
</comment>
<feature type="binding site" evidence="14">
    <location>
        <position position="205"/>
    </location>
    <ligand>
        <name>ATP</name>
        <dbReference type="ChEBI" id="CHEBI:30616"/>
    </ligand>
</feature>
<accession>A0A7Y4P656</accession>
<keyword evidence="7 13" id="KW-0819">tRNA processing</keyword>
<evidence type="ECO:0000256" key="12">
    <source>
        <dbReference type="ARBA" id="ARBA00048366"/>
    </source>
</evidence>
<organism evidence="16 17">
    <name type="scientific">Pelistega europaea</name>
    <dbReference type="NCBI Taxonomy" id="106147"/>
    <lineage>
        <taxon>Bacteria</taxon>
        <taxon>Pseudomonadati</taxon>
        <taxon>Pseudomonadota</taxon>
        <taxon>Betaproteobacteria</taxon>
        <taxon>Burkholderiales</taxon>
        <taxon>Alcaligenaceae</taxon>
        <taxon>Pelistega</taxon>
    </lineage>
</organism>
<evidence type="ECO:0000256" key="13">
    <source>
        <dbReference type="PIRNR" id="PIRNR004930"/>
    </source>
</evidence>
<evidence type="ECO:0000256" key="4">
    <source>
        <dbReference type="ARBA" id="ARBA00015492"/>
    </source>
</evidence>
<comment type="subcellular location">
    <subcellularLocation>
        <location evidence="1 13">Cytoplasm</location>
    </subcellularLocation>
</comment>
<dbReference type="PROSITE" id="PS51163">
    <property type="entry name" value="YRDC"/>
    <property type="match status" value="1"/>
</dbReference>
<dbReference type="PANTHER" id="PTHR17490:SF16">
    <property type="entry name" value="THREONYLCARBAMOYL-AMP SYNTHASE"/>
    <property type="match status" value="1"/>
</dbReference>
<evidence type="ECO:0000256" key="1">
    <source>
        <dbReference type="ARBA" id="ARBA00004496"/>
    </source>
</evidence>
<evidence type="ECO:0000256" key="5">
    <source>
        <dbReference type="ARBA" id="ARBA00022490"/>
    </source>
</evidence>
<comment type="catalytic activity">
    <reaction evidence="12 13">
        <text>L-threonine + hydrogencarbonate + ATP = L-threonylcarbamoyladenylate + diphosphate + H2O</text>
        <dbReference type="Rhea" id="RHEA:36407"/>
        <dbReference type="ChEBI" id="CHEBI:15377"/>
        <dbReference type="ChEBI" id="CHEBI:17544"/>
        <dbReference type="ChEBI" id="CHEBI:30616"/>
        <dbReference type="ChEBI" id="CHEBI:33019"/>
        <dbReference type="ChEBI" id="CHEBI:57926"/>
        <dbReference type="ChEBI" id="CHEBI:73682"/>
        <dbReference type="EC" id="2.7.7.87"/>
    </reaction>
</comment>
<dbReference type="GO" id="GO:0005737">
    <property type="term" value="C:cytoplasm"/>
    <property type="evidence" value="ECO:0007669"/>
    <property type="project" value="UniProtKB-SubCell"/>
</dbReference>
<evidence type="ECO:0000256" key="7">
    <source>
        <dbReference type="ARBA" id="ARBA00022694"/>
    </source>
</evidence>
<keyword evidence="9 13" id="KW-0547">Nucleotide-binding</keyword>
<dbReference type="InterPro" id="IPR038385">
    <property type="entry name" value="Sua5/YwlC_C"/>
</dbReference>
<dbReference type="AlphaFoldDB" id="A0A7Y4P656"/>
<evidence type="ECO:0000256" key="8">
    <source>
        <dbReference type="ARBA" id="ARBA00022695"/>
    </source>
</evidence>
<protein>
    <recommendedName>
        <fullName evidence="4 13">Threonylcarbamoyl-AMP synthase</fullName>
        <shortName evidence="13">TC-AMP synthase</shortName>
        <ecNumber evidence="3 13">2.7.7.87</ecNumber>
    </recommendedName>
    <alternativeName>
        <fullName evidence="11 13">L-threonylcarbamoyladenylate synthase</fullName>
    </alternativeName>
</protein>